<gene>
    <name evidence="2" type="ORF">QWJ41_20095</name>
</gene>
<feature type="region of interest" description="Disordered" evidence="1">
    <location>
        <begin position="225"/>
        <end position="252"/>
    </location>
</feature>
<keyword evidence="3" id="KW-1185">Reference proteome</keyword>
<proteinExistence type="predicted"/>
<organism evidence="2 3">
    <name type="scientific">Nocardioides cremeus</name>
    <dbReference type="NCBI Taxonomy" id="3058044"/>
    <lineage>
        <taxon>Bacteria</taxon>
        <taxon>Bacillati</taxon>
        <taxon>Actinomycetota</taxon>
        <taxon>Actinomycetes</taxon>
        <taxon>Propionibacteriales</taxon>
        <taxon>Nocardioidaceae</taxon>
        <taxon>Nocardioides</taxon>
    </lineage>
</organism>
<name>A0ABT8TW03_9ACTN</name>
<evidence type="ECO:0000313" key="2">
    <source>
        <dbReference type="EMBL" id="MDO3398036.1"/>
    </source>
</evidence>
<accession>A0ABT8TW03</accession>
<dbReference type="PANTHER" id="PTHR34475:SF1">
    <property type="entry name" value="CYTOSKELETON PROTEIN RODZ"/>
    <property type="match status" value="1"/>
</dbReference>
<feature type="compositionally biased region" description="Polar residues" evidence="1">
    <location>
        <begin position="11"/>
        <end position="26"/>
    </location>
</feature>
<dbReference type="Proteomes" id="UP001168363">
    <property type="component" value="Unassembled WGS sequence"/>
</dbReference>
<dbReference type="InterPro" id="IPR050400">
    <property type="entry name" value="Bact_Cytoskel_RodZ"/>
</dbReference>
<evidence type="ECO:0000313" key="3">
    <source>
        <dbReference type="Proteomes" id="UP001168363"/>
    </source>
</evidence>
<dbReference type="InterPro" id="IPR010982">
    <property type="entry name" value="Lambda_DNA-bd_dom_sf"/>
</dbReference>
<dbReference type="SUPFAM" id="SSF47413">
    <property type="entry name" value="lambda repressor-like DNA-binding domains"/>
    <property type="match status" value="1"/>
</dbReference>
<comment type="caution">
    <text evidence="2">The sequence shown here is derived from an EMBL/GenBank/DDBJ whole genome shotgun (WGS) entry which is preliminary data.</text>
</comment>
<feature type="region of interest" description="Disordered" evidence="1">
    <location>
        <begin position="264"/>
        <end position="292"/>
    </location>
</feature>
<dbReference type="Pfam" id="PF13413">
    <property type="entry name" value="HTH_25"/>
    <property type="match status" value="1"/>
</dbReference>
<dbReference type="InterPro" id="IPR001387">
    <property type="entry name" value="Cro/C1-type_HTH"/>
</dbReference>
<reference evidence="2" key="1">
    <citation type="submission" date="2023-06" db="EMBL/GenBank/DDBJ databases">
        <title>Genome sequence of Nocardioides sp. SOB44.</title>
        <authorList>
            <person name="Zhang G."/>
        </authorList>
    </citation>
    <scope>NUCLEOTIDE SEQUENCE</scope>
    <source>
        <strain evidence="2">SOB44</strain>
    </source>
</reference>
<dbReference type="Gene3D" id="1.10.260.40">
    <property type="entry name" value="lambda repressor-like DNA-binding domains"/>
    <property type="match status" value="1"/>
</dbReference>
<dbReference type="CDD" id="cd00093">
    <property type="entry name" value="HTH_XRE"/>
    <property type="match status" value="1"/>
</dbReference>
<dbReference type="EMBL" id="JAULSC010000038">
    <property type="protein sequence ID" value="MDO3398036.1"/>
    <property type="molecule type" value="Genomic_DNA"/>
</dbReference>
<feature type="region of interest" description="Disordered" evidence="1">
    <location>
        <begin position="1"/>
        <end position="30"/>
    </location>
</feature>
<sequence>MSEDQMDPTMTEDQTVDQTEADTQVETAPGTVEVRRDVRVAAGLGVLATLVTAAYVARVTGGGSTLDWALLSLVGAIAVVHLATLADSRAPLFVADEHGVRLRRGRTWHGLPWSDIDAVEVLPRRRWWRDGSLDVLSGEDEPRSVPLALATTVTGVPEGSDLVGALDGLADGATEVVQIEGYEYVDEEEWAAARGDLDNEAQAPLAEEPEVQPDPVLHSDAATEIETETDADTDSNAEADVEPAGHRLPDPRPLLAHAIGRVASGLPDRFRPGGTASREAQPALEPAASYASATPAALRDPVTAVRAEIRSDVSLARPDQEQTQVFGANALRLDTHESEGSGTATRLPEARELRRPGSVSLVEDTVQWSQRDDRVRPIATEGSPVEPIVLDDLGEPAVDPVIGPELAAARTRLGLSVDQLADRTRIRPHVIESIEVDDFAPCGGDFYARGHLRTLARVLGTDVTPLLAHYDERYADAPINPRRVFEAELGSGGAIRATRGGPNWSVLIAAVMALVLAWSVARLITDSPVELRDPVPQLSTAGSTSAGDPVPVVLTAAGGGAEVVVRDGANELVYKGSLAFGETKVLTKVSQPVRVQSSDGSLEVSVDGVEQGALGSTGQEAQNTFVADR</sequence>
<dbReference type="RefSeq" id="WP_302710247.1">
    <property type="nucleotide sequence ID" value="NZ_JAULSC010000038.1"/>
</dbReference>
<protein>
    <submittedName>
        <fullName evidence="2">Helix-turn-helix domain-containing protein</fullName>
    </submittedName>
</protein>
<dbReference type="PANTHER" id="PTHR34475">
    <property type="match status" value="1"/>
</dbReference>
<evidence type="ECO:0000256" key="1">
    <source>
        <dbReference type="SAM" id="MobiDB-lite"/>
    </source>
</evidence>
<feature type="compositionally biased region" description="Acidic residues" evidence="1">
    <location>
        <begin position="225"/>
        <end position="241"/>
    </location>
</feature>